<keyword evidence="1" id="KW-0805">Transcription regulation</keyword>
<dbReference type="GO" id="GO:0003677">
    <property type="term" value="F:DNA binding"/>
    <property type="evidence" value="ECO:0007669"/>
    <property type="project" value="UniProtKB-KW"/>
</dbReference>
<organism evidence="6 7">
    <name type="scientific">Enteroscipio rubneri</name>
    <dbReference type="NCBI Taxonomy" id="2070686"/>
    <lineage>
        <taxon>Bacteria</taxon>
        <taxon>Bacillati</taxon>
        <taxon>Actinomycetota</taxon>
        <taxon>Coriobacteriia</taxon>
        <taxon>Eggerthellales</taxon>
        <taxon>Eggerthellaceae</taxon>
        <taxon>Enteroscipio</taxon>
    </lineage>
</organism>
<dbReference type="RefSeq" id="WP_103264971.1">
    <property type="nucleotide sequence ID" value="NZ_CABMLE010000006.1"/>
</dbReference>
<dbReference type="Gene3D" id="1.10.10.10">
    <property type="entry name" value="Winged helix-like DNA-binding domain superfamily/Winged helix DNA-binding domain"/>
    <property type="match status" value="1"/>
</dbReference>
<proteinExistence type="predicted"/>
<dbReference type="SMART" id="SM00421">
    <property type="entry name" value="HTH_LUXR"/>
    <property type="match status" value="1"/>
</dbReference>
<feature type="transmembrane region" description="Helical" evidence="4">
    <location>
        <begin position="159"/>
        <end position="178"/>
    </location>
</feature>
<feature type="transmembrane region" description="Helical" evidence="4">
    <location>
        <begin position="364"/>
        <end position="384"/>
    </location>
</feature>
<evidence type="ECO:0000259" key="5">
    <source>
        <dbReference type="PROSITE" id="PS50043"/>
    </source>
</evidence>
<evidence type="ECO:0000256" key="1">
    <source>
        <dbReference type="ARBA" id="ARBA00023015"/>
    </source>
</evidence>
<keyword evidence="4" id="KW-0812">Transmembrane</keyword>
<dbReference type="PANTHER" id="PTHR44688:SF16">
    <property type="entry name" value="DNA-BINDING TRANSCRIPTIONAL ACTIVATOR DEVR_DOSR"/>
    <property type="match status" value="1"/>
</dbReference>
<feature type="transmembrane region" description="Helical" evidence="4">
    <location>
        <begin position="79"/>
        <end position="99"/>
    </location>
</feature>
<feature type="transmembrane region" description="Helical" evidence="4">
    <location>
        <begin position="136"/>
        <end position="153"/>
    </location>
</feature>
<dbReference type="EMBL" id="PPEK01000006">
    <property type="protein sequence ID" value="PNV67686.1"/>
    <property type="molecule type" value="Genomic_DNA"/>
</dbReference>
<evidence type="ECO:0000313" key="6">
    <source>
        <dbReference type="EMBL" id="PNV67686.1"/>
    </source>
</evidence>
<feature type="transmembrane region" description="Helical" evidence="4">
    <location>
        <begin position="250"/>
        <end position="268"/>
    </location>
</feature>
<dbReference type="SUPFAM" id="SSF46894">
    <property type="entry name" value="C-terminal effector domain of the bipartite response regulators"/>
    <property type="match status" value="1"/>
</dbReference>
<feature type="domain" description="HTH luxR-type" evidence="5">
    <location>
        <begin position="423"/>
        <end position="488"/>
    </location>
</feature>
<comment type="caution">
    <text evidence="6">The sequence shown here is derived from an EMBL/GenBank/DDBJ whole genome shotgun (WGS) entry which is preliminary data.</text>
</comment>
<dbReference type="InterPro" id="IPR036259">
    <property type="entry name" value="MFS_trans_sf"/>
</dbReference>
<dbReference type="Pfam" id="PF00196">
    <property type="entry name" value="GerE"/>
    <property type="match status" value="1"/>
</dbReference>
<dbReference type="PROSITE" id="PS50043">
    <property type="entry name" value="HTH_LUXR_2"/>
    <property type="match status" value="1"/>
</dbReference>
<dbReference type="InterPro" id="IPR016032">
    <property type="entry name" value="Sig_transdc_resp-reg_C-effctor"/>
</dbReference>
<dbReference type="Proteomes" id="UP000236197">
    <property type="component" value="Unassembled WGS sequence"/>
</dbReference>
<evidence type="ECO:0000256" key="3">
    <source>
        <dbReference type="ARBA" id="ARBA00023163"/>
    </source>
</evidence>
<dbReference type="InterPro" id="IPR000792">
    <property type="entry name" value="Tscrpt_reg_LuxR_C"/>
</dbReference>
<keyword evidence="2" id="KW-0238">DNA-binding</keyword>
<evidence type="ECO:0000256" key="4">
    <source>
        <dbReference type="SAM" id="Phobius"/>
    </source>
</evidence>
<reference evidence="7" key="1">
    <citation type="submission" date="2018-01" db="EMBL/GenBank/DDBJ databases">
        <title>Rubneribacter badeniensis gen. nov., sp. nov., and Colonibacter rubneri, gen. nov., sp. nov., WGS of new members of the Eggerthellaceae.</title>
        <authorList>
            <person name="Danylec N."/>
            <person name="Stoll D.A."/>
            <person name="Doetsch A."/>
            <person name="Kulling S.E."/>
            <person name="Huch M."/>
        </authorList>
    </citation>
    <scope>NUCLEOTIDE SEQUENCE [LARGE SCALE GENOMIC DNA]</scope>
    <source>
        <strain evidence="7">ResAG-96</strain>
    </source>
</reference>
<evidence type="ECO:0000313" key="7">
    <source>
        <dbReference type="Proteomes" id="UP000236197"/>
    </source>
</evidence>
<dbReference type="GO" id="GO:0006355">
    <property type="term" value="P:regulation of DNA-templated transcription"/>
    <property type="evidence" value="ECO:0007669"/>
    <property type="project" value="InterPro"/>
</dbReference>
<keyword evidence="4" id="KW-1133">Transmembrane helix</keyword>
<name>A0A2K2UBJ0_9ACTN</name>
<dbReference type="SUPFAM" id="SSF103473">
    <property type="entry name" value="MFS general substrate transporter"/>
    <property type="match status" value="1"/>
</dbReference>
<dbReference type="PROSITE" id="PS00622">
    <property type="entry name" value="HTH_LUXR_1"/>
    <property type="match status" value="1"/>
</dbReference>
<dbReference type="AlphaFoldDB" id="A0A2K2UBJ0"/>
<keyword evidence="3" id="KW-0804">Transcription</keyword>
<sequence>MRGIRAHIDASSVRPIVGFALYWAWIDVALVGVPLARSVAVNTLFGDLTSMVSVLFCILVYVLCYRAPALFECTRKRTVRWAIAALASAGAILVSLGGALSLGMLAGGLALIGLGMGAIVLMWAEDYASDKQGRGYVWVAGSIALSFPFYLVAIELSDWMRIVAVSVLPLASCALLAPPRQDLPLTPKSERTVFACSAADDESARACTVMGFPRNVAFWFAAFGFVFGIMQRFSGSTVFLDSVLMDFQQGGRALAAVVFFVGLCVFSWKPHTAYRLSTSIVLVGLVLVPIFGSNGSFAAGFIAHMAYGFFECMSWTIVFEVMRVHRSDAGATAGAARLLSSAGLLAGTLAIVVARTMFAADALQMQSILSSAVCILVIATMLVLDTNGIDNVWAMMKAGSDGAPSSGRSGAEVNGLLRQSAAALGQAHGLTERETQILALLAQGRTSPYISNELLIGVNTVNTHKRRIYQKLGVHDKQELIDMVAGFPSKTSDAEHDPSNNTRS</sequence>
<keyword evidence="4" id="KW-0472">Membrane</keyword>
<dbReference type="PRINTS" id="PR00038">
    <property type="entry name" value="HTHLUXR"/>
</dbReference>
<dbReference type="PANTHER" id="PTHR44688">
    <property type="entry name" value="DNA-BINDING TRANSCRIPTIONAL ACTIVATOR DEVR_DOSR"/>
    <property type="match status" value="1"/>
</dbReference>
<accession>A0A2K2UBJ0</accession>
<dbReference type="InterPro" id="IPR036388">
    <property type="entry name" value="WH-like_DNA-bd_sf"/>
</dbReference>
<feature type="transmembrane region" description="Helical" evidence="4">
    <location>
        <begin position="338"/>
        <end position="358"/>
    </location>
</feature>
<dbReference type="CDD" id="cd06170">
    <property type="entry name" value="LuxR_C_like"/>
    <property type="match status" value="1"/>
</dbReference>
<feature type="transmembrane region" description="Helical" evidence="4">
    <location>
        <begin position="212"/>
        <end position="230"/>
    </location>
</feature>
<evidence type="ECO:0000256" key="2">
    <source>
        <dbReference type="ARBA" id="ARBA00023125"/>
    </source>
</evidence>
<feature type="transmembrane region" description="Helical" evidence="4">
    <location>
        <begin position="12"/>
        <end position="36"/>
    </location>
</feature>
<keyword evidence="7" id="KW-1185">Reference proteome</keyword>
<feature type="transmembrane region" description="Helical" evidence="4">
    <location>
        <begin position="105"/>
        <end position="124"/>
    </location>
</feature>
<protein>
    <recommendedName>
        <fullName evidence="5">HTH luxR-type domain-containing protein</fullName>
    </recommendedName>
</protein>
<gene>
    <name evidence="6" type="ORF">C2L71_06465</name>
</gene>
<feature type="transmembrane region" description="Helical" evidence="4">
    <location>
        <begin position="48"/>
        <end position="67"/>
    </location>
</feature>
<dbReference type="OrthoDB" id="3178030at2"/>